<keyword evidence="2" id="KW-1185">Reference proteome</keyword>
<accession>A0ABN9PQ39</accession>
<dbReference type="Proteomes" id="UP001189429">
    <property type="component" value="Unassembled WGS sequence"/>
</dbReference>
<feature type="non-terminal residue" evidence="1">
    <location>
        <position position="152"/>
    </location>
</feature>
<protein>
    <submittedName>
        <fullName evidence="1">Uncharacterized protein</fullName>
    </submittedName>
</protein>
<feature type="non-terminal residue" evidence="1">
    <location>
        <position position="1"/>
    </location>
</feature>
<evidence type="ECO:0000313" key="1">
    <source>
        <dbReference type="EMBL" id="CAK0795220.1"/>
    </source>
</evidence>
<dbReference type="EMBL" id="CAUYUJ010001292">
    <property type="protein sequence ID" value="CAK0795220.1"/>
    <property type="molecule type" value="Genomic_DNA"/>
</dbReference>
<proteinExistence type="predicted"/>
<comment type="caution">
    <text evidence="1">The sequence shown here is derived from an EMBL/GenBank/DDBJ whole genome shotgun (WGS) entry which is preliminary data.</text>
</comment>
<evidence type="ECO:0000313" key="2">
    <source>
        <dbReference type="Proteomes" id="UP001189429"/>
    </source>
</evidence>
<gene>
    <name evidence="1" type="ORF">PCOR1329_LOCUS4944</name>
</gene>
<organism evidence="1 2">
    <name type="scientific">Prorocentrum cordatum</name>
    <dbReference type="NCBI Taxonomy" id="2364126"/>
    <lineage>
        <taxon>Eukaryota</taxon>
        <taxon>Sar</taxon>
        <taxon>Alveolata</taxon>
        <taxon>Dinophyceae</taxon>
        <taxon>Prorocentrales</taxon>
        <taxon>Prorocentraceae</taxon>
        <taxon>Prorocentrum</taxon>
    </lineage>
</organism>
<sequence>AAAAGRDAAARDAALEEAVGSLGRLREQALEAASRLEEGTRRLAGAHAGAAGAARRSWLELAEQLSATMGPITDAAEGQKCGILEAASAASALVEQLRAHQAEVLEALEAAADRALGEARACAAAGRAEASRCAAVADSARSRAQEALDQVP</sequence>
<reference evidence="1" key="1">
    <citation type="submission" date="2023-10" db="EMBL/GenBank/DDBJ databases">
        <authorList>
            <person name="Chen Y."/>
            <person name="Shah S."/>
            <person name="Dougan E. K."/>
            <person name="Thang M."/>
            <person name="Chan C."/>
        </authorList>
    </citation>
    <scope>NUCLEOTIDE SEQUENCE [LARGE SCALE GENOMIC DNA]</scope>
</reference>
<name>A0ABN9PQ39_9DINO</name>